<accession>A0A382QI65</accession>
<protein>
    <submittedName>
        <fullName evidence="1">Uncharacterized protein</fullName>
    </submittedName>
</protein>
<name>A0A382QI65_9ZZZZ</name>
<sequence length="33" mass="4048">MKKIVYTFEFTGIALKYIINAWFAQFSRFRFPL</sequence>
<gene>
    <name evidence="1" type="ORF">METZ01_LOCUS337474</name>
</gene>
<proteinExistence type="predicted"/>
<organism evidence="1">
    <name type="scientific">marine metagenome</name>
    <dbReference type="NCBI Taxonomy" id="408172"/>
    <lineage>
        <taxon>unclassified sequences</taxon>
        <taxon>metagenomes</taxon>
        <taxon>ecological metagenomes</taxon>
    </lineage>
</organism>
<dbReference type="EMBL" id="UINC01114366">
    <property type="protein sequence ID" value="SVC84620.1"/>
    <property type="molecule type" value="Genomic_DNA"/>
</dbReference>
<evidence type="ECO:0000313" key="1">
    <source>
        <dbReference type="EMBL" id="SVC84620.1"/>
    </source>
</evidence>
<reference evidence="1" key="1">
    <citation type="submission" date="2018-05" db="EMBL/GenBank/DDBJ databases">
        <authorList>
            <person name="Lanie J.A."/>
            <person name="Ng W.-L."/>
            <person name="Kazmierczak K.M."/>
            <person name="Andrzejewski T.M."/>
            <person name="Davidsen T.M."/>
            <person name="Wayne K.J."/>
            <person name="Tettelin H."/>
            <person name="Glass J.I."/>
            <person name="Rusch D."/>
            <person name="Podicherti R."/>
            <person name="Tsui H.-C.T."/>
            <person name="Winkler M.E."/>
        </authorList>
    </citation>
    <scope>NUCLEOTIDE SEQUENCE</scope>
</reference>
<dbReference type="AlphaFoldDB" id="A0A382QI65"/>